<feature type="domain" description="RRM" evidence="4">
    <location>
        <begin position="69"/>
        <end position="147"/>
    </location>
</feature>
<feature type="region of interest" description="Disordered" evidence="3">
    <location>
        <begin position="149"/>
        <end position="261"/>
    </location>
</feature>
<dbReference type="SMART" id="SM00360">
    <property type="entry name" value="RRM"/>
    <property type="match status" value="1"/>
</dbReference>
<evidence type="ECO:0000313" key="6">
    <source>
        <dbReference type="Proteomes" id="UP001142055"/>
    </source>
</evidence>
<comment type="caution">
    <text evidence="5">The sequence shown here is derived from an EMBL/GenBank/DDBJ whole genome shotgun (WGS) entry which is preliminary data.</text>
</comment>
<dbReference type="SUPFAM" id="SSF54928">
    <property type="entry name" value="RNA-binding domain, RBD"/>
    <property type="match status" value="1"/>
</dbReference>
<dbReference type="InterPro" id="IPR035979">
    <property type="entry name" value="RBD_domain_sf"/>
</dbReference>
<dbReference type="OrthoDB" id="439808at2759"/>
<dbReference type="Proteomes" id="UP001142055">
    <property type="component" value="Chromosome 2"/>
</dbReference>
<organism evidence="5 6">
    <name type="scientific">Blomia tropicalis</name>
    <name type="common">Mite</name>
    <dbReference type="NCBI Taxonomy" id="40697"/>
    <lineage>
        <taxon>Eukaryota</taxon>
        <taxon>Metazoa</taxon>
        <taxon>Ecdysozoa</taxon>
        <taxon>Arthropoda</taxon>
        <taxon>Chelicerata</taxon>
        <taxon>Arachnida</taxon>
        <taxon>Acari</taxon>
        <taxon>Acariformes</taxon>
        <taxon>Sarcoptiformes</taxon>
        <taxon>Astigmata</taxon>
        <taxon>Glycyphagoidea</taxon>
        <taxon>Echimyopodidae</taxon>
        <taxon>Blomia</taxon>
    </lineage>
</organism>
<evidence type="ECO:0000256" key="2">
    <source>
        <dbReference type="PROSITE-ProRule" id="PRU00176"/>
    </source>
</evidence>
<feature type="compositionally biased region" description="Basic residues" evidence="3">
    <location>
        <begin position="31"/>
        <end position="49"/>
    </location>
</feature>
<dbReference type="Gene3D" id="3.30.70.330">
    <property type="match status" value="1"/>
</dbReference>
<feature type="compositionally biased region" description="Basic and acidic residues" evidence="3">
    <location>
        <begin position="206"/>
        <end position="236"/>
    </location>
</feature>
<dbReference type="AlphaFoldDB" id="A0A9Q0M4J7"/>
<evidence type="ECO:0000313" key="5">
    <source>
        <dbReference type="EMBL" id="KAJ6219061.1"/>
    </source>
</evidence>
<dbReference type="PROSITE" id="PS50102">
    <property type="entry name" value="RRM"/>
    <property type="match status" value="1"/>
</dbReference>
<evidence type="ECO:0000256" key="1">
    <source>
        <dbReference type="ARBA" id="ARBA00022884"/>
    </source>
</evidence>
<keyword evidence="6" id="KW-1185">Reference proteome</keyword>
<dbReference type="PANTHER" id="PTHR48034">
    <property type="entry name" value="TRANSFORMER-2 SEX-DETERMINING PROTEIN-RELATED"/>
    <property type="match status" value="1"/>
</dbReference>
<dbReference type="OMA" id="YKGVQNM"/>
<dbReference type="InterPro" id="IPR012677">
    <property type="entry name" value="Nucleotide-bd_a/b_plait_sf"/>
</dbReference>
<keyword evidence="1 2" id="KW-0694">RNA-binding</keyword>
<dbReference type="InterPro" id="IPR000504">
    <property type="entry name" value="RRM_dom"/>
</dbReference>
<dbReference type="InterPro" id="IPR050441">
    <property type="entry name" value="RBM"/>
</dbReference>
<evidence type="ECO:0000256" key="3">
    <source>
        <dbReference type="SAM" id="MobiDB-lite"/>
    </source>
</evidence>
<proteinExistence type="predicted"/>
<dbReference type="EMBL" id="JAPWDV010000002">
    <property type="protein sequence ID" value="KAJ6219061.1"/>
    <property type="molecule type" value="Genomic_DNA"/>
</dbReference>
<reference evidence="5" key="1">
    <citation type="submission" date="2022-12" db="EMBL/GenBank/DDBJ databases">
        <title>Genome assemblies of Blomia tropicalis.</title>
        <authorList>
            <person name="Cui Y."/>
        </authorList>
    </citation>
    <scope>NUCLEOTIDE SEQUENCE</scope>
    <source>
        <tissue evidence="5">Adult mites</tissue>
    </source>
</reference>
<dbReference type="Pfam" id="PF00076">
    <property type="entry name" value="RRM_1"/>
    <property type="match status" value="1"/>
</dbReference>
<gene>
    <name evidence="5" type="ORF">RDWZM_004873</name>
</gene>
<evidence type="ECO:0000259" key="4">
    <source>
        <dbReference type="PROSITE" id="PS50102"/>
    </source>
</evidence>
<name>A0A9Q0M4J7_BLOTA</name>
<sequence length="261" mass="29889">MSTYEILDSANDSRSSKSQSPLDQMPDRNSRSRSRSRSPRRDSRRHRSRSPGPRNGSGRHHSPNPTESKCLGVFGLSRDTREIDIKKLFERYAPVEEVKLIIDPSTHQSRGFGFVYFSSIEDSSEALKNCNGIELHGRAIRVDYSHTQRAHTPTPGIYMGRPTTNNRGGGGRRFNDDYRRSNRRFSPFNSRRHDFDGGRSSGGFDRGSRGSRREYDDYGGRRSSPDFARRRDDGGHRSSGGYGDRFDTRRSSPPSYRRRQY</sequence>
<dbReference type="GO" id="GO:0003723">
    <property type="term" value="F:RNA binding"/>
    <property type="evidence" value="ECO:0007669"/>
    <property type="project" value="UniProtKB-UniRule"/>
</dbReference>
<protein>
    <recommendedName>
        <fullName evidence="4">RRM domain-containing protein</fullName>
    </recommendedName>
</protein>
<feature type="region of interest" description="Disordered" evidence="3">
    <location>
        <begin position="1"/>
        <end position="73"/>
    </location>
</feature>
<feature type="compositionally biased region" description="Polar residues" evidence="3">
    <location>
        <begin position="10"/>
        <end position="22"/>
    </location>
</feature>
<accession>A0A9Q0M4J7</accession>